<dbReference type="SUPFAM" id="SSF56935">
    <property type="entry name" value="Porins"/>
    <property type="match status" value="1"/>
</dbReference>
<dbReference type="PANTHER" id="PTHR30069:SF27">
    <property type="entry name" value="BLL4766 PROTEIN"/>
    <property type="match status" value="1"/>
</dbReference>
<organism evidence="6 7">
    <name type="scientific">Candidatus Odoribacter faecigallinarum</name>
    <dbReference type="NCBI Taxonomy" id="2838706"/>
    <lineage>
        <taxon>Bacteria</taxon>
        <taxon>Pseudomonadati</taxon>
        <taxon>Bacteroidota</taxon>
        <taxon>Bacteroidia</taxon>
        <taxon>Bacteroidales</taxon>
        <taxon>Odoribacteraceae</taxon>
        <taxon>Odoribacter</taxon>
    </lineage>
</organism>
<gene>
    <name evidence="6" type="ORF">H9863_08645</name>
</gene>
<feature type="non-terminal residue" evidence="6">
    <location>
        <position position="498"/>
    </location>
</feature>
<dbReference type="Pfam" id="PF07715">
    <property type="entry name" value="Plug"/>
    <property type="match status" value="1"/>
</dbReference>
<comment type="similarity">
    <text evidence="4">Belongs to the TonB-dependent receptor family.</text>
</comment>
<dbReference type="InterPro" id="IPR012910">
    <property type="entry name" value="Plug_dom"/>
</dbReference>
<dbReference type="GO" id="GO:0044718">
    <property type="term" value="P:siderophore transmembrane transport"/>
    <property type="evidence" value="ECO:0007669"/>
    <property type="project" value="TreeGrafter"/>
</dbReference>
<dbReference type="Gene3D" id="3.55.50.30">
    <property type="match status" value="1"/>
</dbReference>
<evidence type="ECO:0000256" key="2">
    <source>
        <dbReference type="ARBA" id="ARBA00023136"/>
    </source>
</evidence>
<feature type="domain" description="Secretin/TonB short N-terminal" evidence="5">
    <location>
        <begin position="33"/>
        <end position="84"/>
    </location>
</feature>
<keyword evidence="6" id="KW-0378">Hydrolase</keyword>
<dbReference type="PROSITE" id="PS52016">
    <property type="entry name" value="TONB_DEPENDENT_REC_3"/>
    <property type="match status" value="1"/>
</dbReference>
<name>A0A9D1V121_9BACT</name>
<evidence type="ECO:0000256" key="3">
    <source>
        <dbReference type="ARBA" id="ARBA00023237"/>
    </source>
</evidence>
<comment type="subcellular location">
    <subcellularLocation>
        <location evidence="4">Cell outer membrane</location>
        <topology evidence="4">Multi-pass membrane protein</topology>
    </subcellularLocation>
</comment>
<reference evidence="6" key="1">
    <citation type="journal article" date="2021" name="PeerJ">
        <title>Extensive microbial diversity within the chicken gut microbiome revealed by metagenomics and culture.</title>
        <authorList>
            <person name="Gilroy R."/>
            <person name="Ravi A."/>
            <person name="Getino M."/>
            <person name="Pursley I."/>
            <person name="Horton D.L."/>
            <person name="Alikhan N.F."/>
            <person name="Baker D."/>
            <person name="Gharbi K."/>
            <person name="Hall N."/>
            <person name="Watson M."/>
            <person name="Adriaenssens E.M."/>
            <person name="Foster-Nyarko E."/>
            <person name="Jarju S."/>
            <person name="Secka A."/>
            <person name="Antonio M."/>
            <person name="Oren A."/>
            <person name="Chaudhuri R.R."/>
            <person name="La Ragione R."/>
            <person name="Hildebrand F."/>
            <person name="Pallen M.J."/>
        </authorList>
    </citation>
    <scope>NUCLEOTIDE SEQUENCE</scope>
    <source>
        <strain evidence="6">23274</strain>
    </source>
</reference>
<dbReference type="GO" id="GO:0015344">
    <property type="term" value="F:siderophore uptake transmembrane transporter activity"/>
    <property type="evidence" value="ECO:0007669"/>
    <property type="project" value="TreeGrafter"/>
</dbReference>
<dbReference type="NCBIfam" id="TIGR04057">
    <property type="entry name" value="SusC_RagA_signa"/>
    <property type="match status" value="1"/>
</dbReference>
<dbReference type="AlphaFoldDB" id="A0A9D1V121"/>
<evidence type="ECO:0000313" key="7">
    <source>
        <dbReference type="Proteomes" id="UP000824202"/>
    </source>
</evidence>
<dbReference type="GO" id="GO:0004180">
    <property type="term" value="F:carboxypeptidase activity"/>
    <property type="evidence" value="ECO:0007669"/>
    <property type="project" value="UniProtKB-KW"/>
</dbReference>
<protein>
    <submittedName>
        <fullName evidence="6">Carboxypeptidase-like regulatory domain-containing protein</fullName>
    </submittedName>
</protein>
<dbReference type="Gene3D" id="2.170.130.10">
    <property type="entry name" value="TonB-dependent receptor, plug domain"/>
    <property type="match status" value="1"/>
</dbReference>
<dbReference type="GO" id="GO:0009279">
    <property type="term" value="C:cell outer membrane"/>
    <property type="evidence" value="ECO:0007669"/>
    <property type="project" value="UniProtKB-SubCell"/>
</dbReference>
<keyword evidence="1 4" id="KW-0813">Transport</keyword>
<keyword evidence="4" id="KW-0812">Transmembrane</keyword>
<dbReference type="Proteomes" id="UP000824202">
    <property type="component" value="Unassembled WGS sequence"/>
</dbReference>
<reference evidence="6" key="2">
    <citation type="submission" date="2021-04" db="EMBL/GenBank/DDBJ databases">
        <authorList>
            <person name="Gilroy R."/>
        </authorList>
    </citation>
    <scope>NUCLEOTIDE SEQUENCE</scope>
    <source>
        <strain evidence="6">23274</strain>
    </source>
</reference>
<sequence length="498" mass="55159">MANAYSQVGKISFEVRNASLAEIIPLIERSTNYTFLYQDEQVERVKNLTFRFTDEDLRVVLEKCLAGTGLTYQIADNTIVLKGKDADASPALPQVQEHKVSGKVTDESGAPLPGVTVVIEGTTVGTATNADGYYTLNCPEQRGLALVFSFVGMEVQRVVVGDRMEVNVVMSPDVAEIDEVVVTGIYTRNKESFTGSSKTYSEKELKMMGNTNVLRSLRTLDPSFAIMENNLMGSDPNTLPDINVRGTTSIAGLEQEYGQDPNQPLFILDGFESTLATINNLSMDRVASITILKDAAATAIYGSKAANGVIVVETKAPKPGTLQVNYNGNLNLSFADLTDYNLMNSSEKLEFEKLAGYYGDLDANGDIINEEYAQTYNSRLAEVRRGVDTYWMSEPLRFAVSHSHDLFVEGGDERMRYGLGFNYNKTQGVMKGSDKDVLNGNVRLIYRYKTLAFTNYMNVDYSFATRENVAFSQFSRANPYYRKTSEYGEAPMILQSYG</sequence>
<dbReference type="InterPro" id="IPR011662">
    <property type="entry name" value="Secretin/TonB_short_N"/>
</dbReference>
<dbReference type="Pfam" id="PF13715">
    <property type="entry name" value="CarbopepD_reg_2"/>
    <property type="match status" value="1"/>
</dbReference>
<keyword evidence="3 4" id="KW-0998">Cell outer membrane</keyword>
<keyword evidence="6" id="KW-0645">Protease</keyword>
<dbReference type="SMART" id="SM00965">
    <property type="entry name" value="STN"/>
    <property type="match status" value="1"/>
</dbReference>
<accession>A0A9D1V121</accession>
<dbReference type="InterPro" id="IPR023997">
    <property type="entry name" value="TonB-dep_OMP_SusC/RagA_CS"/>
</dbReference>
<evidence type="ECO:0000259" key="5">
    <source>
        <dbReference type="SMART" id="SM00965"/>
    </source>
</evidence>
<evidence type="ECO:0000256" key="1">
    <source>
        <dbReference type="ARBA" id="ARBA00022448"/>
    </source>
</evidence>
<keyword evidence="2 4" id="KW-0472">Membrane</keyword>
<keyword evidence="6" id="KW-0121">Carboxypeptidase</keyword>
<proteinExistence type="inferred from homology"/>
<dbReference type="InterPro" id="IPR039426">
    <property type="entry name" value="TonB-dep_rcpt-like"/>
</dbReference>
<evidence type="ECO:0000256" key="4">
    <source>
        <dbReference type="PROSITE-ProRule" id="PRU01360"/>
    </source>
</evidence>
<dbReference type="PANTHER" id="PTHR30069">
    <property type="entry name" value="TONB-DEPENDENT OUTER MEMBRANE RECEPTOR"/>
    <property type="match status" value="1"/>
</dbReference>
<dbReference type="Gene3D" id="2.60.40.1120">
    <property type="entry name" value="Carboxypeptidase-like, regulatory domain"/>
    <property type="match status" value="1"/>
</dbReference>
<dbReference type="EMBL" id="DXFT01000167">
    <property type="protein sequence ID" value="HIX04161.1"/>
    <property type="molecule type" value="Genomic_DNA"/>
</dbReference>
<dbReference type="SUPFAM" id="SSF49464">
    <property type="entry name" value="Carboxypeptidase regulatory domain-like"/>
    <property type="match status" value="1"/>
</dbReference>
<dbReference type="InterPro" id="IPR037066">
    <property type="entry name" value="Plug_dom_sf"/>
</dbReference>
<keyword evidence="4" id="KW-1134">Transmembrane beta strand</keyword>
<comment type="caution">
    <text evidence="6">The sequence shown here is derived from an EMBL/GenBank/DDBJ whole genome shotgun (WGS) entry which is preliminary data.</text>
</comment>
<dbReference type="Pfam" id="PF07660">
    <property type="entry name" value="STN"/>
    <property type="match status" value="1"/>
</dbReference>
<evidence type="ECO:0000313" key="6">
    <source>
        <dbReference type="EMBL" id="HIX04161.1"/>
    </source>
</evidence>
<dbReference type="InterPro" id="IPR008969">
    <property type="entry name" value="CarboxyPept-like_regulatory"/>
</dbReference>